<dbReference type="GO" id="GO:0015031">
    <property type="term" value="P:protein transport"/>
    <property type="evidence" value="ECO:0007669"/>
    <property type="project" value="UniProtKB-KW"/>
</dbReference>
<keyword evidence="3" id="KW-0813">Transport</keyword>
<dbReference type="OrthoDB" id="9803361at2"/>
<dbReference type="PROSITE" id="PS52015">
    <property type="entry name" value="TONB_CTD"/>
    <property type="match status" value="1"/>
</dbReference>
<organism evidence="12 13">
    <name type="scientific">Stenotrophomonas geniculata N1</name>
    <dbReference type="NCBI Taxonomy" id="1167641"/>
    <lineage>
        <taxon>Bacteria</taxon>
        <taxon>Pseudomonadati</taxon>
        <taxon>Pseudomonadota</taxon>
        <taxon>Gammaproteobacteria</taxon>
        <taxon>Lysobacterales</taxon>
        <taxon>Lysobacteraceae</taxon>
        <taxon>Stenotrophomonas</taxon>
    </lineage>
</organism>
<gene>
    <name evidence="12" type="ORF">W7K_13605</name>
</gene>
<dbReference type="RefSeq" id="WP_010482701.1">
    <property type="nucleotide sequence ID" value="NZ_AJLO02000027.1"/>
</dbReference>
<accession>A0A0L8A8F2</accession>
<dbReference type="GO" id="GO:0031992">
    <property type="term" value="F:energy transducer activity"/>
    <property type="evidence" value="ECO:0007669"/>
    <property type="project" value="TreeGrafter"/>
</dbReference>
<dbReference type="PANTHER" id="PTHR33446">
    <property type="entry name" value="PROTEIN TONB-RELATED"/>
    <property type="match status" value="1"/>
</dbReference>
<comment type="subcellular location">
    <subcellularLocation>
        <location evidence="1">Cell inner membrane</location>
        <topology evidence="1">Single-pass membrane protein</topology>
        <orientation evidence="1">Periplasmic side</orientation>
    </subcellularLocation>
</comment>
<dbReference type="GO" id="GO:0098797">
    <property type="term" value="C:plasma membrane protein complex"/>
    <property type="evidence" value="ECO:0007669"/>
    <property type="project" value="TreeGrafter"/>
</dbReference>
<keyword evidence="5" id="KW-0997">Cell inner membrane</keyword>
<evidence type="ECO:0000256" key="9">
    <source>
        <dbReference type="ARBA" id="ARBA00023136"/>
    </source>
</evidence>
<proteinExistence type="inferred from homology"/>
<evidence type="ECO:0000256" key="10">
    <source>
        <dbReference type="SAM" id="MobiDB-lite"/>
    </source>
</evidence>
<dbReference type="InterPro" id="IPR051045">
    <property type="entry name" value="TonB-dependent_transducer"/>
</dbReference>
<protein>
    <submittedName>
        <fullName evidence="12">Energy transducer TonB</fullName>
    </submittedName>
</protein>
<evidence type="ECO:0000313" key="12">
    <source>
        <dbReference type="EMBL" id="KOE98516.1"/>
    </source>
</evidence>
<keyword evidence="4" id="KW-1003">Cell membrane</keyword>
<keyword evidence="9" id="KW-0472">Membrane</keyword>
<evidence type="ECO:0000256" key="8">
    <source>
        <dbReference type="ARBA" id="ARBA00022989"/>
    </source>
</evidence>
<dbReference type="Pfam" id="PF03544">
    <property type="entry name" value="TonB_C"/>
    <property type="match status" value="1"/>
</dbReference>
<feature type="compositionally biased region" description="Low complexity" evidence="10">
    <location>
        <begin position="102"/>
        <end position="112"/>
    </location>
</feature>
<dbReference type="GeneID" id="86938397"/>
<evidence type="ECO:0000256" key="4">
    <source>
        <dbReference type="ARBA" id="ARBA00022475"/>
    </source>
</evidence>
<dbReference type="Proteomes" id="UP000036890">
    <property type="component" value="Unassembled WGS sequence"/>
</dbReference>
<sequence length="294" mass="31912">MPSAPAVLPPPPREAQRLGATIALSVLVHALLILGVGFAVKGDAPLVPTLEVIFSQTRTALTPKQADFLAAANQEGGGEHDRAQRPRDNQAGIVPQAQSGLSPVPQQQQSAAPVPPPQARVVSSRNGEEVVAQAQSRPTPDQPEPDAPLSAREQRDVEMARLAAEVHLRSAQYAKRPNRKFVSASTREYAYANYLRAWVDRAERVGNLNYPDEARQRRLGGQVVISVGVRRDGSVESSRILRSSGTPLLDEAALRVVKLAQPFPPLPKTEDEIDILQVTRTWVFLPGGTLHDDR</sequence>
<keyword evidence="8" id="KW-1133">Transmembrane helix</keyword>
<reference evidence="12 13" key="1">
    <citation type="journal article" date="2012" name="J. Bacteriol.">
        <title>Genome sequence of a novel nicotine-degrading strain, Pseudomonas geniculata N1.</title>
        <authorList>
            <person name="Tang H."/>
            <person name="Yu H."/>
            <person name="Tai C."/>
            <person name="Huang K."/>
            <person name="Liu Y."/>
            <person name="Wang L."/>
            <person name="Yao Y."/>
            <person name="Wu G."/>
            <person name="Xu P."/>
        </authorList>
    </citation>
    <scope>NUCLEOTIDE SEQUENCE [LARGE SCALE GENOMIC DNA]</scope>
    <source>
        <strain evidence="12 13">N1</strain>
    </source>
</reference>
<feature type="domain" description="TonB C-terminal" evidence="11">
    <location>
        <begin position="195"/>
        <end position="293"/>
    </location>
</feature>
<comment type="caution">
    <text evidence="12">The sequence shown here is derived from an EMBL/GenBank/DDBJ whole genome shotgun (WGS) entry which is preliminary data.</text>
</comment>
<evidence type="ECO:0000256" key="5">
    <source>
        <dbReference type="ARBA" id="ARBA00022519"/>
    </source>
</evidence>
<dbReference type="InterPro" id="IPR006260">
    <property type="entry name" value="TonB/TolA_C"/>
</dbReference>
<evidence type="ECO:0000256" key="7">
    <source>
        <dbReference type="ARBA" id="ARBA00022927"/>
    </source>
</evidence>
<dbReference type="NCBIfam" id="TIGR01352">
    <property type="entry name" value="tonB_Cterm"/>
    <property type="match status" value="1"/>
</dbReference>
<dbReference type="AlphaFoldDB" id="A0A0L8A8F2"/>
<evidence type="ECO:0000256" key="6">
    <source>
        <dbReference type="ARBA" id="ARBA00022692"/>
    </source>
</evidence>
<evidence type="ECO:0000313" key="13">
    <source>
        <dbReference type="Proteomes" id="UP000036890"/>
    </source>
</evidence>
<dbReference type="PANTHER" id="PTHR33446:SF11">
    <property type="entry name" value="TONB3"/>
    <property type="match status" value="1"/>
</dbReference>
<keyword evidence="7" id="KW-0653">Protein transport</keyword>
<dbReference type="GO" id="GO:0055085">
    <property type="term" value="P:transmembrane transport"/>
    <property type="evidence" value="ECO:0007669"/>
    <property type="project" value="InterPro"/>
</dbReference>
<dbReference type="EMBL" id="AJLO02000027">
    <property type="protein sequence ID" value="KOE98516.1"/>
    <property type="molecule type" value="Genomic_DNA"/>
</dbReference>
<evidence type="ECO:0000259" key="11">
    <source>
        <dbReference type="PROSITE" id="PS52015"/>
    </source>
</evidence>
<evidence type="ECO:0000256" key="2">
    <source>
        <dbReference type="ARBA" id="ARBA00006555"/>
    </source>
</evidence>
<feature type="region of interest" description="Disordered" evidence="10">
    <location>
        <begin position="95"/>
        <end position="151"/>
    </location>
</feature>
<dbReference type="Gene3D" id="3.30.1150.10">
    <property type="match status" value="1"/>
</dbReference>
<name>A0A0L8A8F2_9GAMM</name>
<evidence type="ECO:0000256" key="1">
    <source>
        <dbReference type="ARBA" id="ARBA00004383"/>
    </source>
</evidence>
<keyword evidence="6" id="KW-0812">Transmembrane</keyword>
<dbReference type="InterPro" id="IPR037682">
    <property type="entry name" value="TonB_C"/>
</dbReference>
<comment type="similarity">
    <text evidence="2">Belongs to the TonB family.</text>
</comment>
<evidence type="ECO:0000256" key="3">
    <source>
        <dbReference type="ARBA" id="ARBA00022448"/>
    </source>
</evidence>
<dbReference type="SUPFAM" id="SSF74653">
    <property type="entry name" value="TolA/TonB C-terminal domain"/>
    <property type="match status" value="1"/>
</dbReference>